<evidence type="ECO:0008006" key="4">
    <source>
        <dbReference type="Google" id="ProtNLM"/>
    </source>
</evidence>
<keyword evidence="3" id="KW-1185">Reference proteome</keyword>
<feature type="coiled-coil region" evidence="1">
    <location>
        <begin position="48"/>
        <end position="75"/>
    </location>
</feature>
<dbReference type="AlphaFoldDB" id="A0ABD2PCW0"/>
<keyword evidence="1" id="KW-0175">Coiled coil</keyword>
<accession>A0ABD2PCW0</accession>
<proteinExistence type="predicted"/>
<organism evidence="2 3">
    <name type="scientific">Cryptolaemus montrouzieri</name>
    <dbReference type="NCBI Taxonomy" id="559131"/>
    <lineage>
        <taxon>Eukaryota</taxon>
        <taxon>Metazoa</taxon>
        <taxon>Ecdysozoa</taxon>
        <taxon>Arthropoda</taxon>
        <taxon>Hexapoda</taxon>
        <taxon>Insecta</taxon>
        <taxon>Pterygota</taxon>
        <taxon>Neoptera</taxon>
        <taxon>Endopterygota</taxon>
        <taxon>Coleoptera</taxon>
        <taxon>Polyphaga</taxon>
        <taxon>Cucujiformia</taxon>
        <taxon>Coccinelloidea</taxon>
        <taxon>Coccinellidae</taxon>
        <taxon>Scymninae</taxon>
        <taxon>Scymnini</taxon>
        <taxon>Cryptolaemus</taxon>
    </lineage>
</organism>
<name>A0ABD2PCW0_9CUCU</name>
<evidence type="ECO:0000313" key="2">
    <source>
        <dbReference type="EMBL" id="KAL3288798.1"/>
    </source>
</evidence>
<sequence>MRMSKKYCLVKFLEDNILYVVSTKRTKPIDGSLVKAPYKKLGIYEANIIETNDDKSVLEKKKSRLQNELMGIEDLNLSNLDLENVNDTVQPGNDNEDKNTSIYNTNNQLEKQLSYVEQSEEYDDLTKVSAGKDVNYPLTPGAEMETLSFIEDSDDSLKILILWLNRKYPTLIMTKASFMVWRIQILQILKEKSTSHIKFNDGYKVTHFVDCIFKSFNFFFVFLRAPELRSEKDPVDADVVNTNFENTWLDFPTNSRQGIRSDDAMEKIPSTISEKHKREGVGIVVYSSVNIHHDDQGNFDENRYSCMNNNRSEGNECEQLPNNQMNVSSRLSWSIDEKSLVHKEAAFYLNNLEQAPLEYCQQLISKHNSLKRRSANSLKAFISNEIKRRKKQLLNPGTPSIRKGTRKYWSNNEKMMVMKHFESYLTTNTLPSLRVCKTIIDKNPELRERTPEMLKAYIYNLMKRKN</sequence>
<dbReference type="EMBL" id="JABFTP020000185">
    <property type="protein sequence ID" value="KAL3288798.1"/>
    <property type="molecule type" value="Genomic_DNA"/>
</dbReference>
<gene>
    <name evidence="2" type="ORF">HHI36_003231</name>
</gene>
<evidence type="ECO:0000313" key="3">
    <source>
        <dbReference type="Proteomes" id="UP001516400"/>
    </source>
</evidence>
<reference evidence="2 3" key="1">
    <citation type="journal article" date="2021" name="BMC Biol.">
        <title>Horizontally acquired antibacterial genes associated with adaptive radiation of ladybird beetles.</title>
        <authorList>
            <person name="Li H.S."/>
            <person name="Tang X.F."/>
            <person name="Huang Y.H."/>
            <person name="Xu Z.Y."/>
            <person name="Chen M.L."/>
            <person name="Du X.Y."/>
            <person name="Qiu B.Y."/>
            <person name="Chen P.T."/>
            <person name="Zhang W."/>
            <person name="Slipinski A."/>
            <person name="Escalona H.E."/>
            <person name="Waterhouse R.M."/>
            <person name="Zwick A."/>
            <person name="Pang H."/>
        </authorList>
    </citation>
    <scope>NUCLEOTIDE SEQUENCE [LARGE SCALE GENOMIC DNA]</scope>
    <source>
        <strain evidence="2">SYSU2018</strain>
    </source>
</reference>
<dbReference type="Proteomes" id="UP001516400">
    <property type="component" value="Unassembled WGS sequence"/>
</dbReference>
<protein>
    <recommendedName>
        <fullName evidence="4">BEN domain-containing protein</fullName>
    </recommendedName>
</protein>
<evidence type="ECO:0000256" key="1">
    <source>
        <dbReference type="SAM" id="Coils"/>
    </source>
</evidence>
<comment type="caution">
    <text evidence="2">The sequence shown here is derived from an EMBL/GenBank/DDBJ whole genome shotgun (WGS) entry which is preliminary data.</text>
</comment>